<proteinExistence type="predicted"/>
<evidence type="ECO:0000313" key="4">
    <source>
        <dbReference type="Proteomes" id="UP000518300"/>
    </source>
</evidence>
<dbReference type="RefSeq" id="WP_169345405.1">
    <property type="nucleotide sequence ID" value="NZ_JABBJJ010000056.1"/>
</dbReference>
<sequence>MSPLSRAVRSSLVLGLLFLALPLVAGAQEVAPVPAAPSARDWLAAHNAEAVRLNRVAMGVLFGWAVLNIGTGVAGHFATEGETRAFFQANAAWNVVNLAIAGFGYHGQATAEPATWDLARSLAEGQKMERLLLFNTGLDVGYVAFGAFLWERGLRKDSERLRGWGKSLLVQGGFLLVFDGVLWFLNSRVNGELSARLVPAPGGVGLMLSWP</sequence>
<evidence type="ECO:0000256" key="2">
    <source>
        <dbReference type="SAM" id="SignalP"/>
    </source>
</evidence>
<dbReference type="EMBL" id="JABBJJ010000056">
    <property type="protein sequence ID" value="NMO16110.1"/>
    <property type="molecule type" value="Genomic_DNA"/>
</dbReference>
<reference evidence="3 4" key="1">
    <citation type="submission" date="2020-04" db="EMBL/GenBank/DDBJ databases">
        <title>Draft genome of Pyxidicoccus fallax type strain.</title>
        <authorList>
            <person name="Whitworth D.E."/>
        </authorList>
    </citation>
    <scope>NUCLEOTIDE SEQUENCE [LARGE SCALE GENOMIC DNA]</scope>
    <source>
        <strain evidence="3 4">DSM 14698</strain>
    </source>
</reference>
<feature type="transmembrane region" description="Helical" evidence="1">
    <location>
        <begin position="91"/>
        <end position="111"/>
    </location>
</feature>
<keyword evidence="2" id="KW-0732">Signal</keyword>
<keyword evidence="1" id="KW-0472">Membrane</keyword>
<feature type="chain" id="PRO_5032699515" evidence="2">
    <location>
        <begin position="28"/>
        <end position="211"/>
    </location>
</feature>
<name>A0A848LAM4_9BACT</name>
<comment type="caution">
    <text evidence="3">The sequence shown here is derived from an EMBL/GenBank/DDBJ whole genome shotgun (WGS) entry which is preliminary data.</text>
</comment>
<keyword evidence="4" id="KW-1185">Reference proteome</keyword>
<organism evidence="3 4">
    <name type="scientific">Pyxidicoccus fallax</name>
    <dbReference type="NCBI Taxonomy" id="394095"/>
    <lineage>
        <taxon>Bacteria</taxon>
        <taxon>Pseudomonadati</taxon>
        <taxon>Myxococcota</taxon>
        <taxon>Myxococcia</taxon>
        <taxon>Myxococcales</taxon>
        <taxon>Cystobacterineae</taxon>
        <taxon>Myxococcaceae</taxon>
        <taxon>Pyxidicoccus</taxon>
    </lineage>
</organism>
<dbReference type="InterPro" id="IPR054261">
    <property type="entry name" value="DUF6992"/>
</dbReference>
<feature type="transmembrane region" description="Helical" evidence="1">
    <location>
        <begin position="59"/>
        <end position="79"/>
    </location>
</feature>
<accession>A0A848LAM4</accession>
<dbReference type="Proteomes" id="UP000518300">
    <property type="component" value="Unassembled WGS sequence"/>
</dbReference>
<keyword evidence="1" id="KW-0812">Transmembrane</keyword>
<evidence type="ECO:0000313" key="3">
    <source>
        <dbReference type="EMBL" id="NMO16110.1"/>
    </source>
</evidence>
<feature type="signal peptide" evidence="2">
    <location>
        <begin position="1"/>
        <end position="27"/>
    </location>
</feature>
<dbReference type="AlphaFoldDB" id="A0A848LAM4"/>
<keyword evidence="1" id="KW-1133">Transmembrane helix</keyword>
<feature type="transmembrane region" description="Helical" evidence="1">
    <location>
        <begin position="131"/>
        <end position="151"/>
    </location>
</feature>
<evidence type="ECO:0000256" key="1">
    <source>
        <dbReference type="SAM" id="Phobius"/>
    </source>
</evidence>
<gene>
    <name evidence="3" type="ORF">HG543_14800</name>
</gene>
<dbReference type="Pfam" id="PF22503">
    <property type="entry name" value="DUF6992"/>
    <property type="match status" value="1"/>
</dbReference>
<feature type="transmembrane region" description="Helical" evidence="1">
    <location>
        <begin position="163"/>
        <end position="185"/>
    </location>
</feature>
<protein>
    <submittedName>
        <fullName evidence="3">Uncharacterized protein</fullName>
    </submittedName>
</protein>